<proteinExistence type="predicted"/>
<protein>
    <submittedName>
        <fullName evidence="1">Uncharacterized protein</fullName>
    </submittedName>
</protein>
<reference evidence="1 2" key="1">
    <citation type="journal article" date="2020" name="Genome Biol. Evol.">
        <title>Comparative Genomics Underlines Multiple Roles of Profftella, an Obligate Symbiont of Psyllids: Providing Toxins, Vitamins, and Carotenoids.</title>
        <authorList>
            <person name="Nakabachi A."/>
            <person name="Piel J."/>
            <person name="Malenovsky I."/>
            <person name="Hirose Y."/>
        </authorList>
    </citation>
    <scope>NUCLEOTIDE SEQUENCE [LARGE SCALE GENOMIC DNA]</scope>
    <source>
        <strain evidence="1 2">Dco</strain>
    </source>
</reference>
<name>A0A7R6VYD9_CARRU</name>
<evidence type="ECO:0000313" key="1">
    <source>
        <dbReference type="EMBL" id="BCG49251.1"/>
    </source>
</evidence>
<accession>A0A7R6VYD9</accession>
<dbReference type="EMBL" id="AP023214">
    <property type="protein sequence ID" value="BCG49251.1"/>
    <property type="molecule type" value="Genomic_DNA"/>
</dbReference>
<dbReference type="RefSeq" id="WP_201329540.1">
    <property type="nucleotide sequence ID" value="NZ_AP023214.1"/>
</dbReference>
<evidence type="ECO:0000313" key="2">
    <source>
        <dbReference type="Proteomes" id="UP000595596"/>
    </source>
</evidence>
<sequence length="47" mass="5949">MFIKYLTKKKYFFFYKYKKKANVNILNLNKKNYFFSKINILFKLLKL</sequence>
<dbReference type="AlphaFoldDB" id="A0A7R6VYD9"/>
<dbReference type="KEGG" id="crr:CRDco_0325"/>
<dbReference type="Proteomes" id="UP000595596">
    <property type="component" value="Chromosome"/>
</dbReference>
<keyword evidence="2" id="KW-1185">Reference proteome</keyword>
<gene>
    <name evidence="1" type="ORF">CRDco_0325</name>
</gene>
<organism evidence="1 2">
    <name type="scientific">Candidatus Carsonella ruddii</name>
    <name type="common">Diaphorina cf. continua</name>
    <dbReference type="NCBI Taxonomy" id="2661587"/>
    <lineage>
        <taxon>Bacteria</taxon>
        <taxon>Pseudomonadati</taxon>
        <taxon>Pseudomonadota</taxon>
        <taxon>Gammaproteobacteria</taxon>
        <taxon>Oceanospirillales</taxon>
        <taxon>Halomonadaceae</taxon>
        <taxon>Zymobacter group</taxon>
        <taxon>Candidatus Carsonella</taxon>
    </lineage>
</organism>